<dbReference type="CTD" id="9822488"/>
<reference evidence="1" key="1">
    <citation type="submission" date="2007-07" db="EMBL/GenBank/DDBJ databases">
        <title>PCAP assembly of the Caenorhabditis remanei genome.</title>
        <authorList>
            <consortium name="The Caenorhabditis remanei Sequencing Consortium"/>
            <person name="Wilson R.K."/>
        </authorList>
    </citation>
    <scope>NUCLEOTIDE SEQUENCE [LARGE SCALE GENOMIC DNA]</scope>
    <source>
        <strain evidence="1">PB4641</strain>
    </source>
</reference>
<gene>
    <name evidence="1" type="ORF">CRE_00171</name>
</gene>
<dbReference type="STRING" id="31234.E3LDI6"/>
<proteinExistence type="predicted"/>
<dbReference type="FunCoup" id="E3LDI6">
    <property type="interactions" value="1640"/>
</dbReference>
<evidence type="ECO:0000313" key="1">
    <source>
        <dbReference type="EMBL" id="EFO83012.1"/>
    </source>
</evidence>
<evidence type="ECO:0000313" key="2">
    <source>
        <dbReference type="Proteomes" id="UP000008281"/>
    </source>
</evidence>
<dbReference type="EMBL" id="DS268407">
    <property type="protein sequence ID" value="EFO83012.1"/>
    <property type="molecule type" value="Genomic_DNA"/>
</dbReference>
<name>E3LDI6_CAERE</name>
<dbReference type="OMA" id="FAICVIC"/>
<protein>
    <submittedName>
        <fullName evidence="1">Uncharacterized protein</fullName>
    </submittedName>
</protein>
<dbReference type="OrthoDB" id="5773140at2759"/>
<keyword evidence="2" id="KW-1185">Reference proteome</keyword>
<organism evidence="2">
    <name type="scientific">Caenorhabditis remanei</name>
    <name type="common">Caenorhabditis vulgaris</name>
    <dbReference type="NCBI Taxonomy" id="31234"/>
    <lineage>
        <taxon>Eukaryota</taxon>
        <taxon>Metazoa</taxon>
        <taxon>Ecdysozoa</taxon>
        <taxon>Nematoda</taxon>
        <taxon>Chromadorea</taxon>
        <taxon>Rhabditida</taxon>
        <taxon>Rhabditina</taxon>
        <taxon>Rhabditomorpha</taxon>
        <taxon>Rhabditoidea</taxon>
        <taxon>Rhabditidae</taxon>
        <taxon>Peloderinae</taxon>
        <taxon>Caenorhabditis</taxon>
    </lineage>
</organism>
<dbReference type="KEGG" id="crq:GCK72_024584"/>
<dbReference type="AlphaFoldDB" id="E3LDI6"/>
<accession>E3LDI6</accession>
<dbReference type="Proteomes" id="UP000008281">
    <property type="component" value="Unassembled WGS sequence"/>
</dbReference>
<dbReference type="RefSeq" id="XP_003118414.2">
    <property type="nucleotide sequence ID" value="XM_003118366.2"/>
</dbReference>
<dbReference type="GeneID" id="9822488"/>
<dbReference type="eggNOG" id="ENOG502THHP">
    <property type="taxonomic scope" value="Eukaryota"/>
</dbReference>
<sequence>MPGSVSSVPESSQILTYVGSVGFLVFSLMLTSFGYINNAWIVLFRPNDNDEFQRGVRNLDCYKTYDPPKIGCLDWSYVQKMDKFPMAFNRVYDATYQIYVAHYLSIIIIASQVFWLVYTIGHCLSLKFCVKVEKYKLIMFHAMVISVGLWIILLFIIIYETFTDQVLPRQLRKPDYEYSIGTGFWTFFLGGLIPYVGAVFCLFREQMQQSQDRLVQLIRHRRIRVPTTETTQGAEVIIPMNARSR</sequence>
<dbReference type="HOGENOM" id="CLU_1116606_0_0_1"/>